<dbReference type="GO" id="GO:0019877">
    <property type="term" value="P:diaminopimelate biosynthetic process"/>
    <property type="evidence" value="ECO:0007669"/>
    <property type="project" value="UniProtKB-KW"/>
</dbReference>
<dbReference type="Gene3D" id="3.30.360.10">
    <property type="entry name" value="Dihydrodipicolinate Reductase, domain 2"/>
    <property type="match status" value="1"/>
</dbReference>
<comment type="catalytic activity">
    <reaction evidence="11">
        <text>(S)-2,3,4,5-tetrahydrodipicolinate + NADP(+) + H2O = (2S,4S)-4-hydroxy-2,3,4,5-tetrahydrodipicolinate + NADPH + H(+)</text>
        <dbReference type="Rhea" id="RHEA:35331"/>
        <dbReference type="ChEBI" id="CHEBI:15377"/>
        <dbReference type="ChEBI" id="CHEBI:15378"/>
        <dbReference type="ChEBI" id="CHEBI:16845"/>
        <dbReference type="ChEBI" id="CHEBI:57783"/>
        <dbReference type="ChEBI" id="CHEBI:58349"/>
        <dbReference type="ChEBI" id="CHEBI:67139"/>
        <dbReference type="EC" id="1.17.1.8"/>
    </reaction>
</comment>
<evidence type="ECO:0000313" key="15">
    <source>
        <dbReference type="EMBL" id="SUZ60120.1"/>
    </source>
</evidence>
<dbReference type="InterPro" id="IPR022663">
    <property type="entry name" value="DapB_C"/>
</dbReference>
<evidence type="ECO:0000256" key="7">
    <source>
        <dbReference type="ARBA" id="ARBA00023027"/>
    </source>
</evidence>
<comment type="catalytic activity">
    <reaction evidence="12">
        <text>(S)-2,3,4,5-tetrahydrodipicolinate + NAD(+) + H2O = (2S,4S)-4-hydroxy-2,3,4,5-tetrahydrodipicolinate + NADH + H(+)</text>
        <dbReference type="Rhea" id="RHEA:35323"/>
        <dbReference type="ChEBI" id="CHEBI:15377"/>
        <dbReference type="ChEBI" id="CHEBI:15378"/>
        <dbReference type="ChEBI" id="CHEBI:16845"/>
        <dbReference type="ChEBI" id="CHEBI:57540"/>
        <dbReference type="ChEBI" id="CHEBI:57945"/>
        <dbReference type="ChEBI" id="CHEBI:67139"/>
        <dbReference type="EC" id="1.17.1.8"/>
    </reaction>
</comment>
<dbReference type="GO" id="GO:0005829">
    <property type="term" value="C:cytosol"/>
    <property type="evidence" value="ECO:0007669"/>
    <property type="project" value="TreeGrafter"/>
</dbReference>
<evidence type="ECO:0000256" key="1">
    <source>
        <dbReference type="ARBA" id="ARBA00006642"/>
    </source>
</evidence>
<evidence type="ECO:0000256" key="2">
    <source>
        <dbReference type="ARBA" id="ARBA00022490"/>
    </source>
</evidence>
<keyword evidence="7" id="KW-0520">NAD</keyword>
<dbReference type="FunFam" id="3.30.360.10:FF:000004">
    <property type="entry name" value="4-hydroxy-tetrahydrodipicolinate reductase"/>
    <property type="match status" value="1"/>
</dbReference>
<keyword evidence="4" id="KW-0521">NADP</keyword>
<dbReference type="EC" id="1.17.1.8" evidence="10"/>
<accession>A0A381NZU8</accession>
<dbReference type="Pfam" id="PF01113">
    <property type="entry name" value="DapB_N"/>
    <property type="match status" value="1"/>
</dbReference>
<dbReference type="PIRSF" id="PIRSF000161">
    <property type="entry name" value="DHPR"/>
    <property type="match status" value="1"/>
</dbReference>
<feature type="non-terminal residue" evidence="15">
    <location>
        <position position="1"/>
    </location>
</feature>
<keyword evidence="3" id="KW-0028">Amino-acid biosynthesis</keyword>
<dbReference type="CDD" id="cd02274">
    <property type="entry name" value="DHDPR_N"/>
    <property type="match status" value="1"/>
</dbReference>
<protein>
    <recommendedName>
        <fullName evidence="10">4-hydroxy-tetrahydrodipicolinate reductase</fullName>
        <ecNumber evidence="10">1.17.1.8</ecNumber>
    </recommendedName>
</protein>
<dbReference type="NCBIfam" id="TIGR00036">
    <property type="entry name" value="dapB"/>
    <property type="match status" value="1"/>
</dbReference>
<dbReference type="PROSITE" id="PS01298">
    <property type="entry name" value="DAPB"/>
    <property type="match status" value="1"/>
</dbReference>
<keyword evidence="8" id="KW-0457">Lysine biosynthesis</keyword>
<evidence type="ECO:0000259" key="13">
    <source>
        <dbReference type="Pfam" id="PF01113"/>
    </source>
</evidence>
<gene>
    <name evidence="15" type="ORF">METZ01_LOCUS12974</name>
</gene>
<evidence type="ECO:0000256" key="12">
    <source>
        <dbReference type="ARBA" id="ARBA00049396"/>
    </source>
</evidence>
<reference evidence="15" key="1">
    <citation type="submission" date="2018-05" db="EMBL/GenBank/DDBJ databases">
        <authorList>
            <person name="Lanie J.A."/>
            <person name="Ng W.-L."/>
            <person name="Kazmierczak K.M."/>
            <person name="Andrzejewski T.M."/>
            <person name="Davidsen T.M."/>
            <person name="Wayne K.J."/>
            <person name="Tettelin H."/>
            <person name="Glass J.I."/>
            <person name="Rusch D."/>
            <person name="Podicherti R."/>
            <person name="Tsui H.-C.T."/>
            <person name="Winkler M.E."/>
        </authorList>
    </citation>
    <scope>NUCLEOTIDE SEQUENCE</scope>
</reference>
<organism evidence="15">
    <name type="scientific">marine metagenome</name>
    <dbReference type="NCBI Taxonomy" id="408172"/>
    <lineage>
        <taxon>unclassified sequences</taxon>
        <taxon>metagenomes</taxon>
        <taxon>ecological metagenomes</taxon>
    </lineage>
</organism>
<evidence type="ECO:0000256" key="5">
    <source>
        <dbReference type="ARBA" id="ARBA00022915"/>
    </source>
</evidence>
<comment type="pathway">
    <text evidence="9">Amino-acid biosynthesis; L-lysine biosynthesis via DAP pathway; (S)-tetrahydrodipicolinate from L-aspartate: step 4/4.</text>
</comment>
<proteinExistence type="inferred from homology"/>
<evidence type="ECO:0000256" key="8">
    <source>
        <dbReference type="ARBA" id="ARBA00023154"/>
    </source>
</evidence>
<evidence type="ECO:0000256" key="4">
    <source>
        <dbReference type="ARBA" id="ARBA00022857"/>
    </source>
</evidence>
<dbReference type="InterPro" id="IPR023940">
    <property type="entry name" value="DHDPR_bac"/>
</dbReference>
<dbReference type="PANTHER" id="PTHR20836">
    <property type="entry name" value="DIHYDRODIPICOLINATE REDUCTASE"/>
    <property type="match status" value="1"/>
</dbReference>
<sequence length="269" mass="27964">VPINVAINGAAGRMGRMLIHAIDGETDLSLVLALERPDSVLLGQDAGLVAGIGEIGVPVATNMKAASFDVLIDFSVPAATLGLLETGAVEGCGMVIGTTGFNAAGLRAIDVAAETVPIVMAPNMSVGVNVAFRLIETAAKILGGTVDIEIYEMHHRHKIDAPSGTAVRMGEIVANARGRDLEEDAIYGRVGDTGERTQPTIGFHSARGGDVVGEHTVTFAGTGERIEITHKAQSRSNFAAGAIRAVRFIAEKIALKEKGLYGMENVLGL</sequence>
<evidence type="ECO:0000259" key="14">
    <source>
        <dbReference type="Pfam" id="PF05173"/>
    </source>
</evidence>
<dbReference type="Pfam" id="PF05173">
    <property type="entry name" value="DapB_C"/>
    <property type="match status" value="1"/>
</dbReference>
<comment type="similarity">
    <text evidence="1">Belongs to the DapB family.</text>
</comment>
<dbReference type="PANTHER" id="PTHR20836:SF0">
    <property type="entry name" value="4-HYDROXY-TETRAHYDRODIPICOLINATE REDUCTASE 1, CHLOROPLASTIC-RELATED"/>
    <property type="match status" value="1"/>
</dbReference>
<evidence type="ECO:0000256" key="11">
    <source>
        <dbReference type="ARBA" id="ARBA00049080"/>
    </source>
</evidence>
<keyword evidence="5" id="KW-0220">Diaminopimelate biosynthesis</keyword>
<dbReference type="InterPro" id="IPR022664">
    <property type="entry name" value="DapB_N_CS"/>
</dbReference>
<dbReference type="HAMAP" id="MF_00102">
    <property type="entry name" value="DapB"/>
    <property type="match status" value="1"/>
</dbReference>
<feature type="domain" description="Dihydrodipicolinate reductase N-terminal" evidence="13">
    <location>
        <begin position="3"/>
        <end position="124"/>
    </location>
</feature>
<dbReference type="EMBL" id="UINC01000721">
    <property type="protein sequence ID" value="SUZ60120.1"/>
    <property type="molecule type" value="Genomic_DNA"/>
</dbReference>
<dbReference type="GO" id="GO:0008839">
    <property type="term" value="F:4-hydroxy-tetrahydrodipicolinate reductase"/>
    <property type="evidence" value="ECO:0007669"/>
    <property type="project" value="UniProtKB-EC"/>
</dbReference>
<evidence type="ECO:0000256" key="9">
    <source>
        <dbReference type="ARBA" id="ARBA00037922"/>
    </source>
</evidence>
<evidence type="ECO:0000256" key="3">
    <source>
        <dbReference type="ARBA" id="ARBA00022605"/>
    </source>
</evidence>
<evidence type="ECO:0000256" key="6">
    <source>
        <dbReference type="ARBA" id="ARBA00023002"/>
    </source>
</evidence>
<dbReference type="InterPro" id="IPR036291">
    <property type="entry name" value="NAD(P)-bd_dom_sf"/>
</dbReference>
<feature type="domain" description="Dihydrodipicolinate reductase C-terminal" evidence="14">
    <location>
        <begin position="127"/>
        <end position="267"/>
    </location>
</feature>
<keyword evidence="6" id="KW-0560">Oxidoreductase</keyword>
<keyword evidence="2" id="KW-0963">Cytoplasm</keyword>
<dbReference type="Gene3D" id="3.40.50.720">
    <property type="entry name" value="NAD(P)-binding Rossmann-like Domain"/>
    <property type="match status" value="1"/>
</dbReference>
<dbReference type="AlphaFoldDB" id="A0A381NZU8"/>
<dbReference type="SUPFAM" id="SSF51735">
    <property type="entry name" value="NAD(P)-binding Rossmann-fold domains"/>
    <property type="match status" value="1"/>
</dbReference>
<dbReference type="InterPro" id="IPR000846">
    <property type="entry name" value="DapB_N"/>
</dbReference>
<evidence type="ECO:0000256" key="10">
    <source>
        <dbReference type="ARBA" id="ARBA00038983"/>
    </source>
</evidence>
<dbReference type="GO" id="GO:0009089">
    <property type="term" value="P:lysine biosynthetic process via diaminopimelate"/>
    <property type="evidence" value="ECO:0007669"/>
    <property type="project" value="InterPro"/>
</dbReference>
<dbReference type="SUPFAM" id="SSF55347">
    <property type="entry name" value="Glyceraldehyde-3-phosphate dehydrogenase-like, C-terminal domain"/>
    <property type="match status" value="1"/>
</dbReference>
<name>A0A381NZU8_9ZZZZ</name>